<evidence type="ECO:0000256" key="1">
    <source>
        <dbReference type="ARBA" id="ARBA00001913"/>
    </source>
</evidence>
<dbReference type="SUPFAM" id="SSF63446">
    <property type="entry name" value="Type I dockerin domain"/>
    <property type="match status" value="1"/>
</dbReference>
<keyword evidence="5 9" id="KW-0378">Hydrolase</keyword>
<dbReference type="Proteomes" id="UP000315440">
    <property type="component" value="Unassembled WGS sequence"/>
</dbReference>
<dbReference type="InterPro" id="IPR017850">
    <property type="entry name" value="Alkaline_phosphatase_core_sf"/>
</dbReference>
<dbReference type="Gene3D" id="3.40.720.10">
    <property type="entry name" value="Alkaline Phosphatase, subunit A"/>
    <property type="match status" value="1"/>
</dbReference>
<feature type="chain" id="PRO_5022687801" evidence="7">
    <location>
        <begin position="28"/>
        <end position="1014"/>
    </location>
</feature>
<reference evidence="9 10" key="1">
    <citation type="submission" date="2019-02" db="EMBL/GenBank/DDBJ databases">
        <title>Deep-cultivation of Planctomycetes and their phenomic and genomic characterization uncovers novel biology.</title>
        <authorList>
            <person name="Wiegand S."/>
            <person name="Jogler M."/>
            <person name="Boedeker C."/>
            <person name="Pinto D."/>
            <person name="Vollmers J."/>
            <person name="Rivas-Marin E."/>
            <person name="Kohn T."/>
            <person name="Peeters S.H."/>
            <person name="Heuer A."/>
            <person name="Rast P."/>
            <person name="Oberbeckmann S."/>
            <person name="Bunk B."/>
            <person name="Jeske O."/>
            <person name="Meyerdierks A."/>
            <person name="Storesund J.E."/>
            <person name="Kallscheuer N."/>
            <person name="Luecker S."/>
            <person name="Lage O.M."/>
            <person name="Pohl T."/>
            <person name="Merkel B.J."/>
            <person name="Hornburger P."/>
            <person name="Mueller R.-W."/>
            <person name="Bruemmer F."/>
            <person name="Labrenz M."/>
            <person name="Spormann A.M."/>
            <person name="Op Den Camp H."/>
            <person name="Overmann J."/>
            <person name="Amann R."/>
            <person name="Jetten M.S.M."/>
            <person name="Mascher T."/>
            <person name="Medema M.H."/>
            <person name="Devos D.P."/>
            <person name="Kaster A.-K."/>
            <person name="Ovreas L."/>
            <person name="Rohde M."/>
            <person name="Galperin M.Y."/>
            <person name="Jogler C."/>
        </authorList>
    </citation>
    <scope>NUCLEOTIDE SEQUENCE [LARGE SCALE GENOMIC DNA]</scope>
    <source>
        <strain evidence="9 10">Mal64</strain>
    </source>
</reference>
<comment type="cofactor">
    <cofactor evidence="1">
        <name>Ca(2+)</name>
        <dbReference type="ChEBI" id="CHEBI:29108"/>
    </cofactor>
</comment>
<organism evidence="9 10">
    <name type="scientific">Pseudobythopirellula maris</name>
    <dbReference type="NCBI Taxonomy" id="2527991"/>
    <lineage>
        <taxon>Bacteria</taxon>
        <taxon>Pseudomonadati</taxon>
        <taxon>Planctomycetota</taxon>
        <taxon>Planctomycetia</taxon>
        <taxon>Pirellulales</taxon>
        <taxon>Lacipirellulaceae</taxon>
        <taxon>Pseudobythopirellula</taxon>
    </lineage>
</organism>
<keyword evidence="4 7" id="KW-0732">Signal</keyword>
<evidence type="ECO:0000313" key="10">
    <source>
        <dbReference type="Proteomes" id="UP000315440"/>
    </source>
</evidence>
<sequence length="1014" mass="109455" precursor="true">MTPRIFRSLCLASAAALVVLVARIAAAQPAPPNVIVILADDQSWNGTSVRMDPDIPGSASDFYQTPSVAALASQGMRFSDAYSAAAVCSPTRAALLTGMSPAQAYMTDIIRPNMETRDFSSSPLKPVEWRRLDATLETLPRRVEAADSRYVTGHIGKWHLSPDDPLQMGYDIGFDPVRAGGVGANDPGSVFAKTEAAKQFLDDRTAADEPFFLQLSHFAVHTPIEGQPEVIEKYENLPPGTVHNKNRYAAFTEALDTGVGDLLDHLDTLGLSENTYVIYASDNGARDVNSNNDPLSGTKAHLLEGGIRTPLIIRGPGITPGTVSRVPVSTTDLYSTVSDLVGNATPLSEQIEGASLRPLFENDGELPAGMEYLERQHAEGGALYFHNPHNAANGGNYRIRPTSAVRVDDYKLLRFHGENGNPDRDYLFNLADTLTETEDNGSTDLAAAMPEKTAELGQMLDNWIESTDASLPYAVEKPVDLTWRADEIGQRDRVWSSAEDIKHRWRESWEVIEESPAPATEAIATHLPGAPKQAFSFDGQSRFGRRFFDVSDQRERSPNTRYPTGEADFDRSVAFELLVRVDDLNGEQVLFESGTTSHGLSLTLGDDDSDGVHDELRMRVLSDFGESLSVTGDIDDFASPTEDFVQLTAVYNDDPTGRYLELFANGKSIGRADGVAGDGTVDDRGSLLWDQYDPGFAIATLGGERPELVGGNSGSGPLPFTQGWLRGEIASFRYLNHAIDSQAVQSSYAALLSDPGFGVVSASGDALIPGDRSVSVATGDLEMDGAVRVIHERVDRLDSSLTLDIAAVAGESAIASDSADPSSVVLESGTVYSSYLFHFDSETDESGGVEQLSGSVSFDTEILGVLYKETTLDGVELAMGVAGEFELGDRSLELNGLGVFEFSEDLMTLSFDLAVDSSLLTQFRVLTAASIFVEGDYNGDGQVDMADYDEWVNQFGVEGDSLADGNGDGRVNAADFTVWRDNYHPVSQQSVPEPAALCLFSVSLGGLGLRRQRR</sequence>
<dbReference type="Pfam" id="PF00404">
    <property type="entry name" value="Dockerin_1"/>
    <property type="match status" value="1"/>
</dbReference>
<dbReference type="Gene3D" id="1.10.1330.10">
    <property type="entry name" value="Dockerin domain"/>
    <property type="match status" value="1"/>
</dbReference>
<dbReference type="PROSITE" id="PS00523">
    <property type="entry name" value="SULFATASE_1"/>
    <property type="match status" value="1"/>
</dbReference>
<dbReference type="EMBL" id="SJPQ01000001">
    <property type="protein sequence ID" value="TWT91104.1"/>
    <property type="molecule type" value="Genomic_DNA"/>
</dbReference>
<dbReference type="CDD" id="cd16144">
    <property type="entry name" value="ARS_like"/>
    <property type="match status" value="1"/>
</dbReference>
<name>A0A5C5ZU51_9BACT</name>
<dbReference type="AlphaFoldDB" id="A0A5C5ZU51"/>
<protein>
    <submittedName>
        <fullName evidence="9">Arylsulfatase</fullName>
        <ecNumber evidence="9">3.1.6.1</ecNumber>
    </submittedName>
</protein>
<dbReference type="EC" id="3.1.6.1" evidence="9"/>
<evidence type="ECO:0000256" key="3">
    <source>
        <dbReference type="ARBA" id="ARBA00022723"/>
    </source>
</evidence>
<dbReference type="GO" id="GO:0004553">
    <property type="term" value="F:hydrolase activity, hydrolyzing O-glycosyl compounds"/>
    <property type="evidence" value="ECO:0007669"/>
    <property type="project" value="InterPro"/>
</dbReference>
<keyword evidence="6" id="KW-0106">Calcium</keyword>
<dbReference type="GO" id="GO:0004065">
    <property type="term" value="F:arylsulfatase activity"/>
    <property type="evidence" value="ECO:0007669"/>
    <property type="project" value="UniProtKB-EC"/>
</dbReference>
<feature type="domain" description="Sulfatase N-terminal" evidence="8">
    <location>
        <begin position="32"/>
        <end position="342"/>
    </location>
</feature>
<keyword evidence="3" id="KW-0479">Metal-binding</keyword>
<dbReference type="InterPro" id="IPR018247">
    <property type="entry name" value="EF_Hand_1_Ca_BS"/>
</dbReference>
<evidence type="ECO:0000313" key="9">
    <source>
        <dbReference type="EMBL" id="TWT91104.1"/>
    </source>
</evidence>
<dbReference type="GO" id="GO:0046872">
    <property type="term" value="F:metal ion binding"/>
    <property type="evidence" value="ECO:0007669"/>
    <property type="project" value="UniProtKB-KW"/>
</dbReference>
<dbReference type="PANTHER" id="PTHR42693">
    <property type="entry name" value="ARYLSULFATASE FAMILY MEMBER"/>
    <property type="match status" value="1"/>
</dbReference>
<dbReference type="CDD" id="cd14256">
    <property type="entry name" value="Dockerin_I"/>
    <property type="match status" value="1"/>
</dbReference>
<dbReference type="InterPro" id="IPR002105">
    <property type="entry name" value="Dockerin_1_rpt"/>
</dbReference>
<comment type="similarity">
    <text evidence="2">Belongs to the sulfatase family.</text>
</comment>
<evidence type="ECO:0000256" key="5">
    <source>
        <dbReference type="ARBA" id="ARBA00022801"/>
    </source>
</evidence>
<dbReference type="InterPro" id="IPR036439">
    <property type="entry name" value="Dockerin_dom_sf"/>
</dbReference>
<dbReference type="NCBIfam" id="TIGR02595">
    <property type="entry name" value="PEP_CTERM"/>
    <property type="match status" value="1"/>
</dbReference>
<dbReference type="InterPro" id="IPR024607">
    <property type="entry name" value="Sulfatase_CS"/>
</dbReference>
<dbReference type="Gene3D" id="3.30.1120.10">
    <property type="match status" value="1"/>
</dbReference>
<evidence type="ECO:0000256" key="2">
    <source>
        <dbReference type="ARBA" id="ARBA00008779"/>
    </source>
</evidence>
<dbReference type="RefSeq" id="WP_146398805.1">
    <property type="nucleotide sequence ID" value="NZ_SJPQ01000001.1"/>
</dbReference>
<dbReference type="InterPro" id="IPR000917">
    <property type="entry name" value="Sulfatase_N"/>
</dbReference>
<keyword evidence="10" id="KW-1185">Reference proteome</keyword>
<evidence type="ECO:0000256" key="4">
    <source>
        <dbReference type="ARBA" id="ARBA00022729"/>
    </source>
</evidence>
<proteinExistence type="inferred from homology"/>
<evidence type="ECO:0000256" key="7">
    <source>
        <dbReference type="SAM" id="SignalP"/>
    </source>
</evidence>
<gene>
    <name evidence="9" type="primary">atsA_1</name>
    <name evidence="9" type="ORF">Mal64_15030</name>
</gene>
<dbReference type="SUPFAM" id="SSF53649">
    <property type="entry name" value="Alkaline phosphatase-like"/>
    <property type="match status" value="1"/>
</dbReference>
<dbReference type="OrthoDB" id="9783154at2"/>
<dbReference type="PANTHER" id="PTHR42693:SF42">
    <property type="entry name" value="ARYLSULFATASE G"/>
    <property type="match status" value="1"/>
</dbReference>
<evidence type="ECO:0000256" key="6">
    <source>
        <dbReference type="ARBA" id="ARBA00022837"/>
    </source>
</evidence>
<dbReference type="GO" id="GO:0000272">
    <property type="term" value="P:polysaccharide catabolic process"/>
    <property type="evidence" value="ECO:0007669"/>
    <property type="project" value="InterPro"/>
</dbReference>
<comment type="caution">
    <text evidence="9">The sequence shown here is derived from an EMBL/GenBank/DDBJ whole genome shotgun (WGS) entry which is preliminary data.</text>
</comment>
<dbReference type="PROSITE" id="PS00018">
    <property type="entry name" value="EF_HAND_1"/>
    <property type="match status" value="2"/>
</dbReference>
<feature type="signal peptide" evidence="7">
    <location>
        <begin position="1"/>
        <end position="27"/>
    </location>
</feature>
<evidence type="ECO:0000259" key="8">
    <source>
        <dbReference type="Pfam" id="PF00884"/>
    </source>
</evidence>
<accession>A0A5C5ZU51</accession>
<dbReference type="InterPro" id="IPR050738">
    <property type="entry name" value="Sulfatase"/>
</dbReference>
<dbReference type="Pfam" id="PF00884">
    <property type="entry name" value="Sulfatase"/>
    <property type="match status" value="1"/>
</dbReference>
<dbReference type="InterPro" id="IPR013424">
    <property type="entry name" value="Ice-binding_C"/>
</dbReference>